<gene>
    <name evidence="9" type="ORF">FHQ18_11180</name>
</gene>
<proteinExistence type="predicted"/>
<dbReference type="Gene3D" id="3.60.15.10">
    <property type="entry name" value="Ribonuclease Z/Hydroxyacylglutathione hydrolase-like"/>
    <property type="match status" value="1"/>
</dbReference>
<dbReference type="InterPro" id="IPR055132">
    <property type="entry name" value="RNase_J_b_CASP"/>
</dbReference>
<dbReference type="GO" id="GO:0046872">
    <property type="term" value="F:metal ion binding"/>
    <property type="evidence" value="ECO:0007669"/>
    <property type="project" value="UniProtKB-KW"/>
</dbReference>
<dbReference type="GO" id="GO:0004527">
    <property type="term" value="F:exonuclease activity"/>
    <property type="evidence" value="ECO:0007669"/>
    <property type="project" value="UniProtKB-KW"/>
</dbReference>
<dbReference type="RefSeq" id="WP_149267267.1">
    <property type="nucleotide sequence ID" value="NZ_VFJB01000009.1"/>
</dbReference>
<keyword evidence="2" id="KW-0540">Nuclease</keyword>
<dbReference type="OrthoDB" id="9758375at2"/>
<keyword evidence="10" id="KW-1185">Reference proteome</keyword>
<keyword evidence="6" id="KW-0269">Exonuclease</keyword>
<dbReference type="SUPFAM" id="SSF56281">
    <property type="entry name" value="Metallo-hydrolase/oxidoreductase"/>
    <property type="match status" value="1"/>
</dbReference>
<dbReference type="PROSITE" id="PS01292">
    <property type="entry name" value="UPF0036"/>
    <property type="match status" value="1"/>
</dbReference>
<keyword evidence="4" id="KW-0378">Hydrolase</keyword>
<evidence type="ECO:0000256" key="7">
    <source>
        <dbReference type="ARBA" id="ARBA00022884"/>
    </source>
</evidence>
<dbReference type="CDD" id="cd07714">
    <property type="entry name" value="RNaseJ_MBL-fold"/>
    <property type="match status" value="1"/>
</dbReference>
<feature type="domain" description="Metallo-beta-lactamase" evidence="8">
    <location>
        <begin position="15"/>
        <end position="208"/>
    </location>
</feature>
<evidence type="ECO:0000313" key="9">
    <source>
        <dbReference type="EMBL" id="KAA0257124.1"/>
    </source>
</evidence>
<dbReference type="Pfam" id="PF07521">
    <property type="entry name" value="RMMBL"/>
    <property type="match status" value="1"/>
</dbReference>
<dbReference type="NCBIfam" id="TIGR00649">
    <property type="entry name" value="MG423"/>
    <property type="match status" value="1"/>
</dbReference>
<keyword evidence="5" id="KW-0862">Zinc</keyword>
<organism evidence="9 10">
    <name type="scientific">Deferribacter autotrophicus</name>
    <dbReference type="NCBI Taxonomy" id="500465"/>
    <lineage>
        <taxon>Bacteria</taxon>
        <taxon>Pseudomonadati</taxon>
        <taxon>Deferribacterota</taxon>
        <taxon>Deferribacteres</taxon>
        <taxon>Deferribacterales</taxon>
        <taxon>Deferribacteraceae</taxon>
        <taxon>Deferribacter</taxon>
    </lineage>
</organism>
<name>A0A5A8F3R2_9BACT</name>
<evidence type="ECO:0000256" key="1">
    <source>
        <dbReference type="ARBA" id="ARBA00022490"/>
    </source>
</evidence>
<evidence type="ECO:0000256" key="3">
    <source>
        <dbReference type="ARBA" id="ARBA00022723"/>
    </source>
</evidence>
<dbReference type="PANTHER" id="PTHR43694">
    <property type="entry name" value="RIBONUCLEASE J"/>
    <property type="match status" value="1"/>
</dbReference>
<dbReference type="Gene3D" id="3.40.50.10710">
    <property type="entry name" value="Metallo-hydrolase/oxidoreductase"/>
    <property type="match status" value="1"/>
</dbReference>
<dbReference type="SMART" id="SM00849">
    <property type="entry name" value="Lactamase_B"/>
    <property type="match status" value="1"/>
</dbReference>
<protein>
    <submittedName>
        <fullName evidence="9">Ribonuclease J</fullName>
    </submittedName>
</protein>
<dbReference type="Pfam" id="PF22505">
    <property type="entry name" value="RNase_J_b_CASP"/>
    <property type="match status" value="1"/>
</dbReference>
<keyword evidence="7" id="KW-0694">RNA-binding</keyword>
<dbReference type="InterPro" id="IPR042173">
    <property type="entry name" value="RNase_J_2"/>
</dbReference>
<dbReference type="InterPro" id="IPR036866">
    <property type="entry name" value="RibonucZ/Hydroxyglut_hydro"/>
</dbReference>
<dbReference type="Proteomes" id="UP000322876">
    <property type="component" value="Unassembled WGS sequence"/>
</dbReference>
<evidence type="ECO:0000256" key="5">
    <source>
        <dbReference type="ARBA" id="ARBA00022833"/>
    </source>
</evidence>
<dbReference type="InterPro" id="IPR004613">
    <property type="entry name" value="RNase_J"/>
</dbReference>
<comment type="caution">
    <text evidence="9">The sequence shown here is derived from an EMBL/GenBank/DDBJ whole genome shotgun (WGS) entry which is preliminary data.</text>
</comment>
<evidence type="ECO:0000313" key="10">
    <source>
        <dbReference type="Proteomes" id="UP000322876"/>
    </source>
</evidence>
<evidence type="ECO:0000256" key="4">
    <source>
        <dbReference type="ARBA" id="ARBA00022801"/>
    </source>
</evidence>
<dbReference type="GO" id="GO:0003723">
    <property type="term" value="F:RNA binding"/>
    <property type="evidence" value="ECO:0007669"/>
    <property type="project" value="UniProtKB-KW"/>
</dbReference>
<evidence type="ECO:0000259" key="8">
    <source>
        <dbReference type="SMART" id="SM00849"/>
    </source>
</evidence>
<dbReference type="PANTHER" id="PTHR43694:SF1">
    <property type="entry name" value="RIBONUCLEASE J"/>
    <property type="match status" value="1"/>
</dbReference>
<evidence type="ECO:0000256" key="2">
    <source>
        <dbReference type="ARBA" id="ARBA00022722"/>
    </source>
</evidence>
<keyword evidence="3" id="KW-0479">Metal-binding</keyword>
<evidence type="ECO:0000256" key="6">
    <source>
        <dbReference type="ARBA" id="ARBA00022839"/>
    </source>
</evidence>
<dbReference type="Pfam" id="PF00753">
    <property type="entry name" value="Lactamase_B"/>
    <property type="match status" value="1"/>
</dbReference>
<sequence length="528" mass="60390">MSSRIIFLGGAGEIGMNMYLYESDNSAIIVDCGVKFADSSYPGIDMIIPDWGYIDKIKDKLCGIILTHGHEDHIGGLSYFLKEYELPIYGGELTLRLVEHKLKERKIKVKDTVVHDGDIYNFGDFKVEFVGVTHSIQDTFGLYIENEDFKALHISDYKMDQAPVNGKPFDVHRFMEIGKRGITVLLSDSTNIINDGITPSESSVFNDLLDVFLQAKGRVFFTTFSSNIDRIKQVIEICQQIGRRVVVDGTSVIKSVKIGRELGLLNFSNELMVSLTEANKIDDDKICYIISGCQGEVNSTLYKIAANERKSLKAKEGDLFIISARVIPGNELNLNNTINKLYYYGAKVVDIEEKKIHVSGHASKEEAKLLLNFIRPKYLIPIHGEFRHMKTHIELLEEVHYDIQTEGIFVEDGDVIIFEDEKLFGKGKIEVGRRYIDGRGDFILSEEDLKIKKHLSRDGIVLVQEINGDFNFEIIGFKLERRDIIMLYNFLVDNLIDMDIPREELVEKIVKRFFKRRFDKRPIVKYLI</sequence>
<keyword evidence="1" id="KW-0963">Cytoplasm</keyword>
<accession>A0A5A8F3R2</accession>
<reference evidence="9 10" key="1">
    <citation type="submission" date="2019-06" db="EMBL/GenBank/DDBJ databases">
        <title>Genomic insights into carbon and energy metabolism of Deferribacter autotrophicus revealed new metabolic traits in the phylum Deferribacteres.</title>
        <authorList>
            <person name="Slobodkin A.I."/>
            <person name="Slobodkina G.B."/>
            <person name="Allioux M."/>
            <person name="Alain K."/>
            <person name="Jebbar M."/>
            <person name="Shadrin V."/>
            <person name="Kublanov I.V."/>
            <person name="Toshchakov S.V."/>
            <person name="Bonch-Osmolovskaya E.A."/>
        </authorList>
    </citation>
    <scope>NUCLEOTIDE SEQUENCE [LARGE SCALE GENOMIC DNA]</scope>
    <source>
        <strain evidence="9 10">SL50</strain>
    </source>
</reference>
<dbReference type="InterPro" id="IPR001587">
    <property type="entry name" value="RNase_J_CS"/>
</dbReference>
<dbReference type="InterPro" id="IPR011108">
    <property type="entry name" value="RMMBL"/>
</dbReference>
<dbReference type="EMBL" id="VFJB01000009">
    <property type="protein sequence ID" value="KAA0257124.1"/>
    <property type="molecule type" value="Genomic_DNA"/>
</dbReference>
<dbReference type="InterPro" id="IPR001279">
    <property type="entry name" value="Metallo-B-lactamas"/>
</dbReference>
<dbReference type="AlphaFoldDB" id="A0A5A8F3R2"/>